<dbReference type="Proteomes" id="UP001642464">
    <property type="component" value="Unassembled WGS sequence"/>
</dbReference>
<dbReference type="EMBL" id="CAXAMM010004570">
    <property type="protein sequence ID" value="CAK9004107.1"/>
    <property type="molecule type" value="Genomic_DNA"/>
</dbReference>
<protein>
    <submittedName>
        <fullName evidence="1">Uncharacterized protein</fullName>
    </submittedName>
</protein>
<accession>A0ABP0IRG9</accession>
<sequence length="53" mass="6026">MTALHRSRSLTLLLKSSEYSMLDTFLLTGFVCGPLLPLYQPELPQAFWYGCCI</sequence>
<keyword evidence="2" id="KW-1185">Reference proteome</keyword>
<gene>
    <name evidence="1" type="ORF">SCF082_LOCUS8045</name>
</gene>
<reference evidence="1 2" key="1">
    <citation type="submission" date="2024-02" db="EMBL/GenBank/DDBJ databases">
        <authorList>
            <person name="Chen Y."/>
            <person name="Shah S."/>
            <person name="Dougan E. K."/>
            <person name="Thang M."/>
            <person name="Chan C."/>
        </authorList>
    </citation>
    <scope>NUCLEOTIDE SEQUENCE [LARGE SCALE GENOMIC DNA]</scope>
</reference>
<evidence type="ECO:0000313" key="1">
    <source>
        <dbReference type="EMBL" id="CAK9004107.1"/>
    </source>
</evidence>
<name>A0ABP0IRG9_9DINO</name>
<organism evidence="1 2">
    <name type="scientific">Durusdinium trenchii</name>
    <dbReference type="NCBI Taxonomy" id="1381693"/>
    <lineage>
        <taxon>Eukaryota</taxon>
        <taxon>Sar</taxon>
        <taxon>Alveolata</taxon>
        <taxon>Dinophyceae</taxon>
        <taxon>Suessiales</taxon>
        <taxon>Symbiodiniaceae</taxon>
        <taxon>Durusdinium</taxon>
    </lineage>
</organism>
<comment type="caution">
    <text evidence="1">The sequence shown here is derived from an EMBL/GenBank/DDBJ whole genome shotgun (WGS) entry which is preliminary data.</text>
</comment>
<proteinExistence type="predicted"/>
<evidence type="ECO:0000313" key="2">
    <source>
        <dbReference type="Proteomes" id="UP001642464"/>
    </source>
</evidence>